<feature type="domain" description="Phospholipase/carboxylesterase/thioesterase" evidence="3">
    <location>
        <begin position="35"/>
        <end position="226"/>
    </location>
</feature>
<protein>
    <recommendedName>
        <fullName evidence="3">Phospholipase/carboxylesterase/thioesterase domain-containing protein</fullName>
    </recommendedName>
</protein>
<dbReference type="InterPro" id="IPR003140">
    <property type="entry name" value="PLipase/COase/thioEstase"/>
</dbReference>
<evidence type="ECO:0000256" key="2">
    <source>
        <dbReference type="ARBA" id="ARBA00022801"/>
    </source>
</evidence>
<dbReference type="GO" id="GO:0052689">
    <property type="term" value="F:carboxylic ester hydrolase activity"/>
    <property type="evidence" value="ECO:0007669"/>
    <property type="project" value="TreeGrafter"/>
</dbReference>
<dbReference type="PANTHER" id="PTHR10655">
    <property type="entry name" value="LYSOPHOSPHOLIPASE-RELATED"/>
    <property type="match status" value="1"/>
</dbReference>
<dbReference type="GO" id="GO:0008474">
    <property type="term" value="F:palmitoyl-(protein) hydrolase activity"/>
    <property type="evidence" value="ECO:0007669"/>
    <property type="project" value="TreeGrafter"/>
</dbReference>
<dbReference type="SUPFAM" id="SSF53474">
    <property type="entry name" value="alpha/beta-Hydrolases"/>
    <property type="match status" value="1"/>
</dbReference>
<dbReference type="AlphaFoldDB" id="A0A090WGM2"/>
<dbReference type="InterPro" id="IPR029058">
    <property type="entry name" value="AB_hydrolase_fold"/>
</dbReference>
<dbReference type="PANTHER" id="PTHR10655:SF17">
    <property type="entry name" value="LYSOPHOSPHOLIPASE-LIKE PROTEIN 1"/>
    <property type="match status" value="1"/>
</dbReference>
<sequence>MSISLPKIRNSHQTMVKTISYQHTNSYEVLNPVTETTENIWICFHGLGYLARFFKRYFTDLDPLKNAVIVLQAPSKYYLGKNFKHVGSSWLTRVDTDQEMQNNLNYVDAVLKEEGLNRDERMVIMGYSQGVSIATRFLLHYNFPVKALVMHSGSIPNEFNELDSVKFKSLSTRNIHISGTKDEYVTANLIQRENKKIQMLFGTECELHRPDIKHEVDTQLLVDISNTL</sequence>
<dbReference type="InterPro" id="IPR050565">
    <property type="entry name" value="LYPA1-2/EST-like"/>
</dbReference>
<comment type="caution">
    <text evidence="4">The sequence shown here is derived from an EMBL/GenBank/DDBJ whole genome shotgun (WGS) entry which is preliminary data.</text>
</comment>
<proteinExistence type="inferred from homology"/>
<name>A0A090WGM2_NONUL</name>
<evidence type="ECO:0000313" key="4">
    <source>
        <dbReference type="EMBL" id="GAL76210.1"/>
    </source>
</evidence>
<dbReference type="GO" id="GO:0005737">
    <property type="term" value="C:cytoplasm"/>
    <property type="evidence" value="ECO:0007669"/>
    <property type="project" value="TreeGrafter"/>
</dbReference>
<evidence type="ECO:0000313" key="5">
    <source>
        <dbReference type="Proteomes" id="UP000029647"/>
    </source>
</evidence>
<dbReference type="EMBL" id="BBNT01000009">
    <property type="protein sequence ID" value="GAL76210.1"/>
    <property type="molecule type" value="Genomic_DNA"/>
</dbReference>
<accession>A0A090WGM2</accession>
<dbReference type="Gene3D" id="3.40.50.1820">
    <property type="entry name" value="alpha/beta hydrolase"/>
    <property type="match status" value="1"/>
</dbReference>
<reference evidence="4 5" key="1">
    <citation type="journal article" date="2014" name="Genome Announc.">
        <title>Draft Genome Sequences of Marine Flavobacterium Nonlabens Strains NR17, NR24, NR27, NR32, NR33, and Ara13.</title>
        <authorList>
            <person name="Nakanishi M."/>
            <person name="Meirelles P."/>
            <person name="Suzuki R."/>
            <person name="Takatani N."/>
            <person name="Mino S."/>
            <person name="Suda W."/>
            <person name="Oshima K."/>
            <person name="Hattori M."/>
            <person name="Ohkuma M."/>
            <person name="Hosokawa M."/>
            <person name="Miyashita K."/>
            <person name="Thompson F.L."/>
            <person name="Niwa A."/>
            <person name="Sawabe T."/>
            <person name="Sawabe T."/>
        </authorList>
    </citation>
    <scope>NUCLEOTIDE SEQUENCE [LARGE SCALE GENOMIC DNA]</scope>
    <source>
        <strain evidence="5">JCM19275</strain>
    </source>
</reference>
<dbReference type="Proteomes" id="UP000029647">
    <property type="component" value="Unassembled WGS sequence"/>
</dbReference>
<evidence type="ECO:0000256" key="1">
    <source>
        <dbReference type="ARBA" id="ARBA00006499"/>
    </source>
</evidence>
<dbReference type="Pfam" id="PF02230">
    <property type="entry name" value="Abhydrolase_2"/>
    <property type="match status" value="1"/>
</dbReference>
<evidence type="ECO:0000259" key="3">
    <source>
        <dbReference type="Pfam" id="PF02230"/>
    </source>
</evidence>
<gene>
    <name evidence="4" type="ORF">JCM19275_616</name>
</gene>
<organism evidence="4 5">
    <name type="scientific">Nonlabens ulvanivorans</name>
    <name type="common">Persicivirga ulvanivorans</name>
    <dbReference type="NCBI Taxonomy" id="906888"/>
    <lineage>
        <taxon>Bacteria</taxon>
        <taxon>Pseudomonadati</taxon>
        <taxon>Bacteroidota</taxon>
        <taxon>Flavobacteriia</taxon>
        <taxon>Flavobacteriales</taxon>
        <taxon>Flavobacteriaceae</taxon>
        <taxon>Nonlabens</taxon>
    </lineage>
</organism>
<keyword evidence="2" id="KW-0378">Hydrolase</keyword>
<comment type="similarity">
    <text evidence="1">Belongs to the AB hydrolase superfamily. AB hydrolase 2 family.</text>
</comment>